<dbReference type="SUPFAM" id="SSF51905">
    <property type="entry name" value="FAD/NAD(P)-binding domain"/>
    <property type="match status" value="1"/>
</dbReference>
<dbReference type="SMR" id="A0A5B9D946"/>
<dbReference type="Gene3D" id="3.90.1010.10">
    <property type="match status" value="1"/>
</dbReference>
<dbReference type="AlphaFoldDB" id="A0A5B9D946"/>
<dbReference type="CDD" id="cd06664">
    <property type="entry name" value="IscU_like"/>
    <property type="match status" value="1"/>
</dbReference>
<evidence type="ECO:0000259" key="1">
    <source>
        <dbReference type="Pfam" id="PF01592"/>
    </source>
</evidence>
<dbReference type="SUPFAM" id="SSF82649">
    <property type="entry name" value="SufE/NifU"/>
    <property type="match status" value="1"/>
</dbReference>
<accession>A0A5B9D946</accession>
<dbReference type="Pfam" id="PF01592">
    <property type="entry name" value="NifU_N"/>
    <property type="match status" value="1"/>
</dbReference>
<dbReference type="GO" id="GO:0051536">
    <property type="term" value="F:iron-sulfur cluster binding"/>
    <property type="evidence" value="ECO:0007669"/>
    <property type="project" value="InterPro"/>
</dbReference>
<dbReference type="InterPro" id="IPR017787">
    <property type="entry name" value="NIF_FeS_clus_asmbl_NifU-like"/>
</dbReference>
<dbReference type="Gene3D" id="3.50.50.60">
    <property type="entry name" value="FAD/NAD(P)-binding domain"/>
    <property type="match status" value="1"/>
</dbReference>
<gene>
    <name evidence="2" type="ORF">DSAG12_01095</name>
</gene>
<dbReference type="InterPro" id="IPR002871">
    <property type="entry name" value="NIF_FeS_clus_asmbl_NifU_N"/>
</dbReference>
<dbReference type="InterPro" id="IPR036188">
    <property type="entry name" value="FAD/NAD-bd_sf"/>
</dbReference>
<dbReference type="GO" id="GO:0005506">
    <property type="term" value="F:iron ion binding"/>
    <property type="evidence" value="ECO:0007669"/>
    <property type="project" value="InterPro"/>
</dbReference>
<dbReference type="NCBIfam" id="TIGR03419">
    <property type="entry name" value="NifU_clost"/>
    <property type="match status" value="1"/>
</dbReference>
<sequence>MKSTNYSEKVLDHFKNPRNVGTLDGGDVASGRVGNPTCGDIMEMYIEVKDDIIKDIRFQTFGCGSAVATSSMTTEMVKGMSLDQALKVTRKDVANELDGLPPIKMHCSNLAADALHEAIRNYRAGNYNKEPTGIAEIKPQTNVIKGEIDYIGKGVSYQVKNYADYKDQRVLVLFKGDISIEIALELTKHTGRVILLTLEKEIKSDNDLRKKLLRSDVKLLYEAKLLEILGEGEVEKVKILDLDEEDKYDLFVDSVIIPEHLTIPSTTECSDDIPL</sequence>
<protein>
    <submittedName>
        <fullName evidence="2">Scaffold protein</fullName>
    </submittedName>
</protein>
<reference evidence="2" key="1">
    <citation type="journal article" date="2020" name="Nature">
        <title>Isolation of an archaeon at the prokaryote-eukaryote interface.</title>
        <authorList>
            <person name="Imachi H."/>
            <person name="Nobu M.K."/>
            <person name="Nakahara N."/>
            <person name="Morono Y."/>
            <person name="Ogawara M."/>
            <person name="Takaki Y."/>
            <person name="Takano Y."/>
            <person name="Uematsu K."/>
            <person name="Ikuta T."/>
            <person name="Ito M."/>
            <person name="Matsui Y."/>
            <person name="Miyazaki M."/>
            <person name="Murata K."/>
            <person name="Saito Y."/>
            <person name="Sakai S."/>
            <person name="Song C."/>
            <person name="Tasumi E."/>
            <person name="Yamanaka Y."/>
            <person name="Yamaguchi T."/>
            <person name="Kamagata Y."/>
            <person name="Tamaki H."/>
            <person name="Takai K."/>
        </authorList>
    </citation>
    <scope>NUCLEOTIDE SEQUENCE [LARGE SCALE GENOMIC DNA]</scope>
    <source>
        <strain evidence="2">MK-D1</strain>
    </source>
</reference>
<dbReference type="PANTHER" id="PTHR10093">
    <property type="entry name" value="IRON-SULFUR CLUSTER ASSEMBLY ENZYME NIFU HOMOLOG"/>
    <property type="match status" value="1"/>
</dbReference>
<dbReference type="OrthoDB" id="319865at2157"/>
<feature type="domain" description="NIF system FeS cluster assembly NifU N-terminal" evidence="1">
    <location>
        <begin position="6"/>
        <end position="125"/>
    </location>
</feature>
<dbReference type="GO" id="GO:0016226">
    <property type="term" value="P:iron-sulfur cluster assembly"/>
    <property type="evidence" value="ECO:0007669"/>
    <property type="project" value="InterPro"/>
</dbReference>
<proteinExistence type="predicted"/>
<name>A0A5B9D946_9ARCH</name>
<organism evidence="2">
    <name type="scientific">Promethearchaeum syntrophicum</name>
    <dbReference type="NCBI Taxonomy" id="2594042"/>
    <lineage>
        <taxon>Archaea</taxon>
        <taxon>Promethearchaeati</taxon>
        <taxon>Promethearchaeota</taxon>
        <taxon>Promethearchaeia</taxon>
        <taxon>Promethearchaeales</taxon>
        <taxon>Promethearchaeaceae</taxon>
        <taxon>Promethearchaeum</taxon>
    </lineage>
</organism>
<dbReference type="EMBL" id="CP042905">
    <property type="protein sequence ID" value="QEE15270.1"/>
    <property type="molecule type" value="Genomic_DNA"/>
</dbReference>
<evidence type="ECO:0000313" key="2">
    <source>
        <dbReference type="EMBL" id="QEE15270.1"/>
    </source>
</evidence>